<dbReference type="Gene3D" id="3.40.1010.10">
    <property type="entry name" value="Cobalt-precorrin-4 Transmethylase, Domain 1"/>
    <property type="match status" value="1"/>
</dbReference>
<dbReference type="InterPro" id="IPR050161">
    <property type="entry name" value="Siro_Cobalamin_biosynth"/>
</dbReference>
<dbReference type="InterPro" id="IPR014777">
    <property type="entry name" value="4pyrrole_Mease_sub1"/>
</dbReference>
<reference evidence="7 8" key="1">
    <citation type="submission" date="2014-10" db="EMBL/GenBank/DDBJ databases">
        <title>Genome sequence of Micropolyspora internatus JCM3315.</title>
        <authorList>
            <person name="Shin S.-K."/>
            <person name="Yi H."/>
        </authorList>
    </citation>
    <scope>NUCLEOTIDE SEQUENCE [LARGE SCALE GENOMIC DNA]</scope>
    <source>
        <strain evidence="7 8">JCM 3315</strain>
    </source>
</reference>
<name>A0A837D691_9PSEU</name>
<comment type="caution">
    <text evidence="7">The sequence shown here is derived from an EMBL/GenBank/DDBJ whole genome shotgun (WGS) entry which is preliminary data.</text>
</comment>
<dbReference type="PANTHER" id="PTHR45790">
    <property type="entry name" value="SIROHEME SYNTHASE-RELATED"/>
    <property type="match status" value="1"/>
</dbReference>
<dbReference type="NCBIfam" id="NF004790">
    <property type="entry name" value="PRK06136.1"/>
    <property type="match status" value="1"/>
</dbReference>
<dbReference type="Gene3D" id="3.40.50.720">
    <property type="entry name" value="NAD(P)-binding Rossmann-like Domain"/>
    <property type="match status" value="1"/>
</dbReference>
<dbReference type="CDD" id="cd11642">
    <property type="entry name" value="SUMT"/>
    <property type="match status" value="1"/>
</dbReference>
<dbReference type="AlphaFoldDB" id="A0A837D691"/>
<dbReference type="InterPro" id="IPR006366">
    <property type="entry name" value="CobA/CysG_C"/>
</dbReference>
<evidence type="ECO:0000259" key="6">
    <source>
        <dbReference type="Pfam" id="PF00590"/>
    </source>
</evidence>
<dbReference type="PANTHER" id="PTHR45790:SF3">
    <property type="entry name" value="S-ADENOSYL-L-METHIONINE-DEPENDENT UROPORPHYRINOGEN III METHYLTRANSFERASE, CHLOROPLASTIC"/>
    <property type="match status" value="1"/>
</dbReference>
<dbReference type="EC" id="2.1.1.107" evidence="1"/>
<sequence>MELNVTGRSVLVEDGSEAAVATVSALLREGADVTIAAPVVCAAVEDLANRGLLTWTSTPPDESSYDVVVRAAALRRPEPAPAAENNTAGVGQVTLVGAGPGDPGLVTVTGRAAIEEADVIIADRLAPWEAVAWARPDAQVIDVSKIPHGRSTGQDEINRLLVEHARAGRRVVRVKGGDPFVFGRGFEEVLACAKAGVPTRVVPGVTSSVAGPAVAGIPVTHRGLVQGFTVISGHVPPDHPESTLDYAALARSGTTLVVLMGVRTLPEIVTALIANGLDPATPCAVVADATLASQRVVRSTLADVVDDTKAADIGAPAVTVIGAVAGLEP</sequence>
<feature type="domain" description="Tetrapyrrole methylase" evidence="6">
    <location>
        <begin position="93"/>
        <end position="304"/>
    </location>
</feature>
<dbReference type="GO" id="GO:0032259">
    <property type="term" value="P:methylation"/>
    <property type="evidence" value="ECO:0007669"/>
    <property type="project" value="UniProtKB-KW"/>
</dbReference>
<accession>A0A837D691</accession>
<dbReference type="GO" id="GO:0019354">
    <property type="term" value="P:siroheme biosynthetic process"/>
    <property type="evidence" value="ECO:0007669"/>
    <property type="project" value="InterPro"/>
</dbReference>
<gene>
    <name evidence="7" type="ORF">MINT15_31740</name>
</gene>
<dbReference type="InterPro" id="IPR035996">
    <property type="entry name" value="4pyrrol_Methylase_sf"/>
</dbReference>
<organism evidence="7 8">
    <name type="scientific">Saccharomonospora viridis</name>
    <dbReference type="NCBI Taxonomy" id="1852"/>
    <lineage>
        <taxon>Bacteria</taxon>
        <taxon>Bacillati</taxon>
        <taxon>Actinomycetota</taxon>
        <taxon>Actinomycetes</taxon>
        <taxon>Pseudonocardiales</taxon>
        <taxon>Pseudonocardiaceae</taxon>
        <taxon>Saccharomonospora</taxon>
    </lineage>
</organism>
<evidence type="ECO:0000313" key="7">
    <source>
        <dbReference type="EMBL" id="KHF42972.1"/>
    </source>
</evidence>
<dbReference type="EMBL" id="JRZE01000006">
    <property type="protein sequence ID" value="KHF42972.1"/>
    <property type="molecule type" value="Genomic_DNA"/>
</dbReference>
<dbReference type="InterPro" id="IPR000878">
    <property type="entry name" value="4pyrrol_Mease"/>
</dbReference>
<keyword evidence="2 7" id="KW-0489">Methyltransferase</keyword>
<dbReference type="GO" id="GO:0004851">
    <property type="term" value="F:uroporphyrin-III C-methyltransferase activity"/>
    <property type="evidence" value="ECO:0007669"/>
    <property type="project" value="UniProtKB-EC"/>
</dbReference>
<dbReference type="Proteomes" id="UP000030848">
    <property type="component" value="Unassembled WGS sequence"/>
</dbReference>
<dbReference type="Pfam" id="PF00590">
    <property type="entry name" value="TP_methylase"/>
    <property type="match status" value="1"/>
</dbReference>
<evidence type="ECO:0000256" key="3">
    <source>
        <dbReference type="ARBA" id="ARBA00022679"/>
    </source>
</evidence>
<dbReference type="FunFam" id="3.40.1010.10:FF:000001">
    <property type="entry name" value="Siroheme synthase"/>
    <property type="match status" value="1"/>
</dbReference>
<dbReference type="OrthoDB" id="9815856at2"/>
<dbReference type="Gene3D" id="3.30.950.10">
    <property type="entry name" value="Methyltransferase, Cobalt-precorrin-4 Transmethylase, Domain 2"/>
    <property type="match status" value="1"/>
</dbReference>
<dbReference type="NCBIfam" id="TIGR01469">
    <property type="entry name" value="cobA_cysG_Cterm"/>
    <property type="match status" value="1"/>
</dbReference>
<proteinExistence type="predicted"/>
<evidence type="ECO:0000256" key="2">
    <source>
        <dbReference type="ARBA" id="ARBA00022603"/>
    </source>
</evidence>
<keyword evidence="3 7" id="KW-0808">Transferase</keyword>
<evidence type="ECO:0000256" key="5">
    <source>
        <dbReference type="ARBA" id="ARBA00023244"/>
    </source>
</evidence>
<evidence type="ECO:0000313" key="8">
    <source>
        <dbReference type="Proteomes" id="UP000030848"/>
    </source>
</evidence>
<protein>
    <recommendedName>
        <fullName evidence="1">uroporphyrinogen-III C-methyltransferase</fullName>
        <ecNumber evidence="1">2.1.1.107</ecNumber>
    </recommendedName>
</protein>
<evidence type="ECO:0000256" key="4">
    <source>
        <dbReference type="ARBA" id="ARBA00022691"/>
    </source>
</evidence>
<dbReference type="RefSeq" id="WP_037311954.1">
    <property type="nucleotide sequence ID" value="NZ_FOWS01000001.1"/>
</dbReference>
<keyword evidence="4" id="KW-0949">S-adenosyl-L-methionine</keyword>
<dbReference type="SUPFAM" id="SSF53790">
    <property type="entry name" value="Tetrapyrrole methylase"/>
    <property type="match status" value="1"/>
</dbReference>
<dbReference type="InterPro" id="IPR014776">
    <property type="entry name" value="4pyrrole_Mease_sub2"/>
</dbReference>
<evidence type="ECO:0000256" key="1">
    <source>
        <dbReference type="ARBA" id="ARBA00012162"/>
    </source>
</evidence>
<keyword evidence="5" id="KW-0627">Porphyrin biosynthesis</keyword>